<name>A0A1M7PKR0_9ACTN</name>
<dbReference type="STRING" id="134849.SAMN05443668_103453"/>
<dbReference type="RefSeq" id="WP_218617472.1">
    <property type="nucleotide sequence ID" value="NZ_FRCS01000003.1"/>
</dbReference>
<dbReference type="SUPFAM" id="SSF54637">
    <property type="entry name" value="Thioesterase/thiol ester dehydrase-isomerase"/>
    <property type="match status" value="2"/>
</dbReference>
<protein>
    <submittedName>
        <fullName evidence="2">3-methylfumaryl-CoA hydratase</fullName>
    </submittedName>
</protein>
<reference evidence="2 3" key="1">
    <citation type="submission" date="2016-11" db="EMBL/GenBank/DDBJ databases">
        <authorList>
            <person name="Jaros S."/>
            <person name="Januszkiewicz K."/>
            <person name="Wedrychowicz H."/>
        </authorList>
    </citation>
    <scope>NUCLEOTIDE SEQUENCE [LARGE SCALE GENOMIC DNA]</scope>
    <source>
        <strain evidence="2 3">DSM 46144</strain>
    </source>
</reference>
<feature type="domain" description="FAS1-like dehydratase" evidence="1">
    <location>
        <begin position="59"/>
        <end position="150"/>
    </location>
</feature>
<evidence type="ECO:0000259" key="1">
    <source>
        <dbReference type="Pfam" id="PF13452"/>
    </source>
</evidence>
<dbReference type="InterPro" id="IPR052741">
    <property type="entry name" value="Mitochondrial_HTD2"/>
</dbReference>
<dbReference type="InterPro" id="IPR029069">
    <property type="entry name" value="HotDog_dom_sf"/>
</dbReference>
<dbReference type="Proteomes" id="UP000184440">
    <property type="component" value="Unassembled WGS sequence"/>
</dbReference>
<evidence type="ECO:0000313" key="2">
    <source>
        <dbReference type="EMBL" id="SHN17766.1"/>
    </source>
</evidence>
<dbReference type="Pfam" id="PF13452">
    <property type="entry name" value="FAS1_DH_region"/>
    <property type="match status" value="1"/>
</dbReference>
<dbReference type="PANTHER" id="PTHR28152:SF1">
    <property type="entry name" value="HYDROXYACYL-THIOESTER DEHYDRATASE TYPE 2, MITOCHONDRIAL"/>
    <property type="match status" value="1"/>
</dbReference>
<evidence type="ECO:0000313" key="3">
    <source>
        <dbReference type="Proteomes" id="UP000184440"/>
    </source>
</evidence>
<dbReference type="GO" id="GO:0019171">
    <property type="term" value="F:(3R)-hydroxyacyl-[acyl-carrier-protein] dehydratase activity"/>
    <property type="evidence" value="ECO:0007669"/>
    <property type="project" value="TreeGrafter"/>
</dbReference>
<dbReference type="InterPro" id="IPR039569">
    <property type="entry name" value="FAS1-like_DH_region"/>
</dbReference>
<dbReference type="EMBL" id="FRCS01000003">
    <property type="protein sequence ID" value="SHN17766.1"/>
    <property type="molecule type" value="Genomic_DNA"/>
</dbReference>
<gene>
    <name evidence="2" type="ORF">SAMN05443668_103453</name>
</gene>
<organism evidence="2 3">
    <name type="scientific">Cryptosporangium aurantiacum</name>
    <dbReference type="NCBI Taxonomy" id="134849"/>
    <lineage>
        <taxon>Bacteria</taxon>
        <taxon>Bacillati</taxon>
        <taxon>Actinomycetota</taxon>
        <taxon>Actinomycetes</taxon>
        <taxon>Cryptosporangiales</taxon>
        <taxon>Cryptosporangiaceae</taxon>
        <taxon>Cryptosporangium</taxon>
    </lineage>
</organism>
<accession>A0A1M7PKR0</accession>
<proteinExistence type="predicted"/>
<sequence length="292" mass="31824">MSSDAQAAPEAFRVAAEEWRPGPVETTDTVTALPASTFAALLDEPSPVTAAGDPLPPLWHWFLFPSVYPQSALGADGHPADAAFTPPLPERRRMFGGGRLSVTAPLRCGETVTRRSSLASVRTREGGSGWLLLVTVRHEFAVADDVRLVEEQDLVYRRPEDVVNPAVPPQPGGAVPAAPWQFTLTPDPVLLFRFSALTSNAHRIHYDRPYATGVEGHAGLVVHGPLLALLLLEPPRRFAPDRAVETFRWRARRPLFETDLVEVRGEPENDRAVLRAGAGRAPDAVTGEVTYR</sequence>
<keyword evidence="3" id="KW-1185">Reference proteome</keyword>
<dbReference type="AlphaFoldDB" id="A0A1M7PKR0"/>
<dbReference type="PANTHER" id="PTHR28152">
    <property type="entry name" value="HYDROXYACYL-THIOESTER DEHYDRATASE TYPE 2, MITOCHONDRIAL"/>
    <property type="match status" value="1"/>
</dbReference>
<dbReference type="Gene3D" id="3.10.129.10">
    <property type="entry name" value="Hotdog Thioesterase"/>
    <property type="match status" value="2"/>
</dbReference>